<dbReference type="AlphaFoldDB" id="A0A6P2DFW9"/>
<dbReference type="InterPro" id="IPR029068">
    <property type="entry name" value="Glyas_Bleomycin-R_OHBP_Dase"/>
</dbReference>
<proteinExistence type="predicted"/>
<organism evidence="2 3">
    <name type="scientific">Gemmata massiliana</name>
    <dbReference type="NCBI Taxonomy" id="1210884"/>
    <lineage>
        <taxon>Bacteria</taxon>
        <taxon>Pseudomonadati</taxon>
        <taxon>Planctomycetota</taxon>
        <taxon>Planctomycetia</taxon>
        <taxon>Gemmatales</taxon>
        <taxon>Gemmataceae</taxon>
        <taxon>Gemmata</taxon>
    </lineage>
</organism>
<dbReference type="Proteomes" id="UP000464178">
    <property type="component" value="Chromosome"/>
</dbReference>
<evidence type="ECO:0000313" key="3">
    <source>
        <dbReference type="Proteomes" id="UP000464178"/>
    </source>
</evidence>
<evidence type="ECO:0000256" key="1">
    <source>
        <dbReference type="SAM" id="MobiDB-lite"/>
    </source>
</evidence>
<keyword evidence="3" id="KW-1185">Reference proteome</keyword>
<evidence type="ECO:0000313" key="2">
    <source>
        <dbReference type="EMBL" id="VTR98629.1"/>
    </source>
</evidence>
<dbReference type="KEGG" id="gms:SOIL9_02110"/>
<accession>A0A6P2DFW9</accession>
<keyword evidence="2" id="KW-0223">Dioxygenase</keyword>
<feature type="region of interest" description="Disordered" evidence="1">
    <location>
        <begin position="1"/>
        <end position="25"/>
    </location>
</feature>
<reference evidence="2 3" key="1">
    <citation type="submission" date="2019-05" db="EMBL/GenBank/DDBJ databases">
        <authorList>
            <consortium name="Science for Life Laboratories"/>
        </authorList>
    </citation>
    <scope>NUCLEOTIDE SEQUENCE [LARGE SCALE GENOMIC DNA]</scope>
    <source>
        <strain evidence="2">Soil9</strain>
    </source>
</reference>
<protein>
    <submittedName>
        <fullName evidence="2">Uncharacterized protein</fullName>
    </submittedName>
</protein>
<dbReference type="GO" id="GO:0051213">
    <property type="term" value="F:dioxygenase activity"/>
    <property type="evidence" value="ECO:0007669"/>
    <property type="project" value="UniProtKB-KW"/>
</dbReference>
<dbReference type="RefSeq" id="WP_162671652.1">
    <property type="nucleotide sequence ID" value="NZ_LR593886.1"/>
</dbReference>
<dbReference type="Gene3D" id="3.10.180.10">
    <property type="entry name" value="2,3-Dihydroxybiphenyl 1,2-Dioxygenase, domain 1"/>
    <property type="match status" value="1"/>
</dbReference>
<keyword evidence="2" id="KW-0560">Oxidoreductase</keyword>
<name>A0A6P2DFW9_9BACT</name>
<gene>
    <name evidence="2" type="ORF">SOIL9_02110</name>
</gene>
<dbReference type="EMBL" id="LR593886">
    <property type="protein sequence ID" value="VTR98629.1"/>
    <property type="molecule type" value="Genomic_DNA"/>
</dbReference>
<sequence>MTERKIAAQGEHAAGAEPKREPSFTDTMQIGIVVRDLDAAVRRYVEDYGIGPWQFWQLQPEDVKDVV</sequence>